<proteinExistence type="predicted"/>
<dbReference type="SUPFAM" id="SSF53335">
    <property type="entry name" value="S-adenosyl-L-methionine-dependent methyltransferases"/>
    <property type="match status" value="1"/>
</dbReference>
<dbReference type="InterPro" id="IPR029063">
    <property type="entry name" value="SAM-dependent_MTases_sf"/>
</dbReference>
<evidence type="ECO:0000313" key="2">
    <source>
        <dbReference type="EMBL" id="MFD1019726.1"/>
    </source>
</evidence>
<dbReference type="GO" id="GO:0061542">
    <property type="term" value="F:3-demethylubiquinol 3-O-methyltransferase activity"/>
    <property type="evidence" value="ECO:0007669"/>
    <property type="project" value="UniProtKB-EC"/>
</dbReference>
<keyword evidence="2" id="KW-0808">Transferase</keyword>
<dbReference type="GO" id="GO:0102208">
    <property type="term" value="F:2-polyprenyl-6-hydroxyphenol methylase activity"/>
    <property type="evidence" value="ECO:0007669"/>
    <property type="project" value="UniProtKB-EC"/>
</dbReference>
<gene>
    <name evidence="2" type="ORF">ACFQ2J_11135</name>
</gene>
<dbReference type="EC" id="2.1.1.222" evidence="2"/>
<evidence type="ECO:0000313" key="3">
    <source>
        <dbReference type="Proteomes" id="UP001596990"/>
    </source>
</evidence>
<dbReference type="Gene3D" id="3.40.50.150">
    <property type="entry name" value="Vaccinia Virus protein VP39"/>
    <property type="match status" value="1"/>
</dbReference>
<keyword evidence="2" id="KW-0489">Methyltransferase</keyword>
<dbReference type="Proteomes" id="UP001596990">
    <property type="component" value="Unassembled WGS sequence"/>
</dbReference>
<feature type="domain" description="Methyltransferase" evidence="1">
    <location>
        <begin position="44"/>
        <end position="138"/>
    </location>
</feature>
<evidence type="ECO:0000259" key="1">
    <source>
        <dbReference type="Pfam" id="PF13649"/>
    </source>
</evidence>
<protein>
    <submittedName>
        <fullName evidence="2">Class I SAM-dependent methyltransferase</fullName>
        <ecNumber evidence="2">2.1.1.222</ecNumber>
        <ecNumber evidence="2">2.1.1.64</ecNumber>
    </submittedName>
</protein>
<dbReference type="EMBL" id="JBHTKL010000005">
    <property type="protein sequence ID" value="MFD1019726.1"/>
    <property type="molecule type" value="Genomic_DNA"/>
</dbReference>
<sequence length="250" mass="29047">MDWIKDFYTKQYKWMGTDDEALFTFEEQLIEKVEKHSGPVKNLLELGGGKGHFAVMAAKRGYEVTVIELIPEAVEHMKALAKEHKVSDNLQIIEGDFYKVKLEEKFDVICYWDGFGIGADTDQRVLIKRMREWLRQGGDMYMDIYTPWYWAKVAGKRMQLNESISRAYDFDPEGCRMLDTWWQTEIPSETYTQSLRCYSPADLQLLVGNEWAMEIVGVGGAMDYEKGTYHESVPLNKAMSYLVKLEKERG</sequence>
<reference evidence="3" key="1">
    <citation type="journal article" date="2019" name="Int. J. Syst. Evol. Microbiol.">
        <title>The Global Catalogue of Microorganisms (GCM) 10K type strain sequencing project: providing services to taxonomists for standard genome sequencing and annotation.</title>
        <authorList>
            <consortium name="The Broad Institute Genomics Platform"/>
            <consortium name="The Broad Institute Genome Sequencing Center for Infectious Disease"/>
            <person name="Wu L."/>
            <person name="Ma J."/>
        </authorList>
    </citation>
    <scope>NUCLEOTIDE SEQUENCE [LARGE SCALE GENOMIC DNA]</scope>
    <source>
        <strain evidence="3">CCUG 56607</strain>
    </source>
</reference>
<dbReference type="Pfam" id="PF13649">
    <property type="entry name" value="Methyltransf_25"/>
    <property type="match status" value="1"/>
</dbReference>
<comment type="caution">
    <text evidence="2">The sequence shown here is derived from an EMBL/GenBank/DDBJ whole genome shotgun (WGS) entry which is preliminary data.</text>
</comment>
<dbReference type="EC" id="2.1.1.64" evidence="2"/>
<dbReference type="GO" id="GO:0032259">
    <property type="term" value="P:methylation"/>
    <property type="evidence" value="ECO:0007669"/>
    <property type="project" value="UniProtKB-KW"/>
</dbReference>
<dbReference type="RefSeq" id="WP_386060090.1">
    <property type="nucleotide sequence ID" value="NZ_JBHTKL010000005.1"/>
</dbReference>
<accession>A0ABW3L0W6</accession>
<name>A0ABW3L0W6_9BACI</name>
<dbReference type="InterPro" id="IPR041698">
    <property type="entry name" value="Methyltransf_25"/>
</dbReference>
<dbReference type="CDD" id="cd02440">
    <property type="entry name" value="AdoMet_MTases"/>
    <property type="match status" value="1"/>
</dbReference>
<organism evidence="2 3">
    <name type="scientific">Thalassobacillus hwangdonensis</name>
    <dbReference type="NCBI Taxonomy" id="546108"/>
    <lineage>
        <taxon>Bacteria</taxon>
        <taxon>Bacillati</taxon>
        <taxon>Bacillota</taxon>
        <taxon>Bacilli</taxon>
        <taxon>Bacillales</taxon>
        <taxon>Bacillaceae</taxon>
        <taxon>Thalassobacillus</taxon>
    </lineage>
</organism>
<keyword evidence="3" id="KW-1185">Reference proteome</keyword>